<evidence type="ECO:0000313" key="3">
    <source>
        <dbReference type="Proteomes" id="UP000807306"/>
    </source>
</evidence>
<dbReference type="OrthoDB" id="3061143at2759"/>
<sequence>MGEFGQVEGHRDNGDSAGSQTAMMANSRLPQGYEDGRFHLLGLGCYIKLEHSMIMSFCGLYRHGGSPPIAPRARSYSPCIPCDVCQLSAAIHIICRRRPRLTLASINKKELLKLGPEVTTYKSFTEPDNYSNEANWAVDGVVLMDRHSHFRFFLRLLFLMVSYIVQQLPQDYECRIDSDKFFEAFTILSEEPAEGGKNARAKPTTFNTASMNQEPSTSRDAGSEVSRADFHDTACAAGNQPPGNDSPLDSVMDLTPQTATPRRVNGGTWEFAPDGSLHTDSVNKRREQSLRWMDLLERRSKFIPSQHAVDFTALRTAISTGEGMGIRQLKNTKQVNLTARPGPASSSQHSLDSAKCLTALKEKRPRANEGLAEVAMILTANVSKIGDAVSNIHKTAQSSNSDSQRPAAAKNRKKISNKEAPPSSSHLMTKKSLAVVIDRTTYEPSLQERIRVHNEEIALDQHNSDLDYQDSSDDDDDEVELETYRIENLDPVGEDGNPTLETLNSSVRGNNIKSFLDTLQCEAVDDVIEDFRTALAMTKMQVSMTTVRSAGAMCSSTVGAVDVKPYEEETALTVANFWKQTEFLDGIILLSEVSTRSTRALLMLSLWSTMQWLGTVVDHALVGKGNMLSWNRRLVDDVLDCIKKHRNRLSAARCAPTMTLHASHYLPGLTKAKSYTTKIPRWYEDQQKRLQSVGNVCFSAIQEWLGFPPGVLPIIRASIVDTLISSNMYSILYVDSVWDVYRRPLKHLIHKHRGVRFSMPHARTVLQLFREEFTTHPVRTPDSLICKKLDTLQSLINNWGLVASSKSISSRFVTEADLDVQLSGTRMEVDEVGFLCRGSESPLTEFEDPNLSG</sequence>
<accession>A0A9P6E5A2</accession>
<feature type="region of interest" description="Disordered" evidence="1">
    <location>
        <begin position="1"/>
        <end position="20"/>
    </location>
</feature>
<reference evidence="2" key="1">
    <citation type="submission" date="2020-11" db="EMBL/GenBank/DDBJ databases">
        <authorList>
            <consortium name="DOE Joint Genome Institute"/>
            <person name="Ahrendt S."/>
            <person name="Riley R."/>
            <person name="Andreopoulos W."/>
            <person name="Labutti K."/>
            <person name="Pangilinan J."/>
            <person name="Ruiz-Duenas F.J."/>
            <person name="Barrasa J.M."/>
            <person name="Sanchez-Garcia M."/>
            <person name="Camarero S."/>
            <person name="Miyauchi S."/>
            <person name="Serrano A."/>
            <person name="Linde D."/>
            <person name="Babiker R."/>
            <person name="Drula E."/>
            <person name="Ayuso-Fernandez I."/>
            <person name="Pacheco R."/>
            <person name="Padilla G."/>
            <person name="Ferreira P."/>
            <person name="Barriuso J."/>
            <person name="Kellner H."/>
            <person name="Castanera R."/>
            <person name="Alfaro M."/>
            <person name="Ramirez L."/>
            <person name="Pisabarro A.G."/>
            <person name="Kuo A."/>
            <person name="Tritt A."/>
            <person name="Lipzen A."/>
            <person name="He G."/>
            <person name="Yan M."/>
            <person name="Ng V."/>
            <person name="Cullen D."/>
            <person name="Martin F."/>
            <person name="Rosso M.-N."/>
            <person name="Henrissat B."/>
            <person name="Hibbett D."/>
            <person name="Martinez A.T."/>
            <person name="Grigoriev I.V."/>
        </authorList>
    </citation>
    <scope>NUCLEOTIDE SEQUENCE</scope>
    <source>
        <strain evidence="2">CBS 506.95</strain>
    </source>
</reference>
<comment type="caution">
    <text evidence="2">The sequence shown here is derived from an EMBL/GenBank/DDBJ whole genome shotgun (WGS) entry which is preliminary data.</text>
</comment>
<organism evidence="2 3">
    <name type="scientific">Crepidotus variabilis</name>
    <dbReference type="NCBI Taxonomy" id="179855"/>
    <lineage>
        <taxon>Eukaryota</taxon>
        <taxon>Fungi</taxon>
        <taxon>Dikarya</taxon>
        <taxon>Basidiomycota</taxon>
        <taxon>Agaricomycotina</taxon>
        <taxon>Agaricomycetes</taxon>
        <taxon>Agaricomycetidae</taxon>
        <taxon>Agaricales</taxon>
        <taxon>Agaricineae</taxon>
        <taxon>Crepidotaceae</taxon>
        <taxon>Crepidotus</taxon>
    </lineage>
</organism>
<feature type="compositionally biased region" description="Polar residues" evidence="1">
    <location>
        <begin position="204"/>
        <end position="220"/>
    </location>
</feature>
<feature type="region of interest" description="Disordered" evidence="1">
    <location>
        <begin position="194"/>
        <end position="226"/>
    </location>
</feature>
<gene>
    <name evidence="2" type="ORF">CPB83DRAFT_899324</name>
</gene>
<feature type="region of interest" description="Disordered" evidence="1">
    <location>
        <begin position="394"/>
        <end position="427"/>
    </location>
</feature>
<dbReference type="Proteomes" id="UP000807306">
    <property type="component" value="Unassembled WGS sequence"/>
</dbReference>
<proteinExistence type="predicted"/>
<feature type="compositionally biased region" description="Polar residues" evidence="1">
    <location>
        <begin position="394"/>
        <end position="404"/>
    </location>
</feature>
<protein>
    <submittedName>
        <fullName evidence="2">Uncharacterized protein</fullName>
    </submittedName>
</protein>
<keyword evidence="3" id="KW-1185">Reference proteome</keyword>
<name>A0A9P6E5A2_9AGAR</name>
<dbReference type="AlphaFoldDB" id="A0A9P6E5A2"/>
<evidence type="ECO:0000256" key="1">
    <source>
        <dbReference type="SAM" id="MobiDB-lite"/>
    </source>
</evidence>
<evidence type="ECO:0000313" key="2">
    <source>
        <dbReference type="EMBL" id="KAF9522821.1"/>
    </source>
</evidence>
<dbReference type="EMBL" id="MU157933">
    <property type="protein sequence ID" value="KAF9522821.1"/>
    <property type="molecule type" value="Genomic_DNA"/>
</dbReference>